<evidence type="ECO:0000256" key="9">
    <source>
        <dbReference type="ARBA" id="ARBA00023136"/>
    </source>
</evidence>
<feature type="transmembrane region" description="Helical" evidence="11">
    <location>
        <begin position="1816"/>
        <end position="1841"/>
    </location>
</feature>
<evidence type="ECO:0000313" key="13">
    <source>
        <dbReference type="Proteomes" id="UP000887566"/>
    </source>
</evidence>
<evidence type="ECO:0000256" key="2">
    <source>
        <dbReference type="ARBA" id="ARBA00008869"/>
    </source>
</evidence>
<keyword evidence="3" id="KW-0813">Transport</keyword>
<feature type="transmembrane region" description="Helical" evidence="11">
    <location>
        <begin position="723"/>
        <end position="747"/>
    </location>
</feature>
<keyword evidence="6" id="KW-0547">Nucleotide-binding</keyword>
<keyword evidence="5" id="KW-0677">Repeat</keyword>
<keyword evidence="8 11" id="KW-1133">Transmembrane helix</keyword>
<dbReference type="GO" id="GO:0016887">
    <property type="term" value="F:ATP hydrolysis activity"/>
    <property type="evidence" value="ECO:0007669"/>
    <property type="project" value="InterPro"/>
</dbReference>
<dbReference type="FunFam" id="3.40.50.300:FF:002470">
    <property type="entry name" value="ABC transporter, putative"/>
    <property type="match status" value="1"/>
</dbReference>
<dbReference type="GO" id="GO:0016020">
    <property type="term" value="C:membrane"/>
    <property type="evidence" value="ECO:0007669"/>
    <property type="project" value="UniProtKB-SubCell"/>
</dbReference>
<dbReference type="InterPro" id="IPR003439">
    <property type="entry name" value="ABC_transporter-like_ATP-bd"/>
</dbReference>
<name>A0A914VXU0_9BILA</name>
<feature type="transmembrane region" description="Helical" evidence="11">
    <location>
        <begin position="1210"/>
        <end position="1230"/>
    </location>
</feature>
<comment type="similarity">
    <text evidence="2">Belongs to the ABC transporter superfamily. ABCA family.</text>
</comment>
<evidence type="ECO:0000259" key="12">
    <source>
        <dbReference type="PROSITE" id="PS50893"/>
    </source>
</evidence>
<protein>
    <submittedName>
        <fullName evidence="14">ABC transporter domain-containing protein</fullName>
    </submittedName>
</protein>
<dbReference type="InterPro" id="IPR027417">
    <property type="entry name" value="P-loop_NTPase"/>
</dbReference>
<dbReference type="GO" id="GO:0005524">
    <property type="term" value="F:ATP binding"/>
    <property type="evidence" value="ECO:0007669"/>
    <property type="project" value="UniProtKB-KW"/>
</dbReference>
<keyword evidence="9 11" id="KW-0472">Membrane</keyword>
<evidence type="ECO:0000256" key="8">
    <source>
        <dbReference type="ARBA" id="ARBA00022989"/>
    </source>
</evidence>
<proteinExistence type="inferred from homology"/>
<dbReference type="PANTHER" id="PTHR19229">
    <property type="entry name" value="ATP-BINDING CASSETTE TRANSPORTER SUBFAMILY A ABCA"/>
    <property type="match status" value="1"/>
</dbReference>
<evidence type="ECO:0000256" key="4">
    <source>
        <dbReference type="ARBA" id="ARBA00022692"/>
    </source>
</evidence>
<feature type="transmembrane region" description="Helical" evidence="11">
    <location>
        <begin position="1704"/>
        <end position="1726"/>
    </location>
</feature>
<dbReference type="PROSITE" id="PS50893">
    <property type="entry name" value="ABC_TRANSPORTER_2"/>
    <property type="match status" value="2"/>
</dbReference>
<feature type="transmembrane region" description="Helical" evidence="11">
    <location>
        <begin position="1853"/>
        <end position="1872"/>
    </location>
</feature>
<keyword evidence="7" id="KW-0067">ATP-binding</keyword>
<feature type="transmembrane region" description="Helical" evidence="11">
    <location>
        <begin position="1374"/>
        <end position="1395"/>
    </location>
</feature>
<keyword evidence="13" id="KW-1185">Reference proteome</keyword>
<evidence type="ECO:0000256" key="10">
    <source>
        <dbReference type="SAM" id="MobiDB-lite"/>
    </source>
</evidence>
<dbReference type="Gene3D" id="3.40.50.300">
    <property type="entry name" value="P-loop containing nucleotide triphosphate hydrolases"/>
    <property type="match status" value="2"/>
</dbReference>
<evidence type="ECO:0000256" key="3">
    <source>
        <dbReference type="ARBA" id="ARBA00022448"/>
    </source>
</evidence>
<evidence type="ECO:0000256" key="11">
    <source>
        <dbReference type="SAM" id="Phobius"/>
    </source>
</evidence>
<dbReference type="PANTHER" id="PTHR19229:SF36">
    <property type="entry name" value="ATP-BINDING CASSETTE SUB-FAMILY A MEMBER 2"/>
    <property type="match status" value="1"/>
</dbReference>
<organism evidence="13 14">
    <name type="scientific">Plectus sambesii</name>
    <dbReference type="NCBI Taxonomy" id="2011161"/>
    <lineage>
        <taxon>Eukaryota</taxon>
        <taxon>Metazoa</taxon>
        <taxon>Ecdysozoa</taxon>
        <taxon>Nematoda</taxon>
        <taxon>Chromadorea</taxon>
        <taxon>Plectida</taxon>
        <taxon>Plectina</taxon>
        <taxon>Plectoidea</taxon>
        <taxon>Plectidae</taxon>
        <taxon>Plectus</taxon>
    </lineage>
</organism>
<sequence length="2408" mass="269448">MASSSFWRQLRLLLWKNFLIKRRQKLWLAVELLAPILLFLILVIIRTQNFAQYNDACHYDSKALPSAGVLPFFSDFFCRLANKCHAFPTTGDDRGTIGRDYNEKEFVKEIHATIEFLAAVGHDSTPMTVLAEHFVQVVRVLAELAKDVRSASASSRIVPLSSAFPPDSNVTETLILAGMNPADARAASNAFLTPFFFKTALQTMLEEEELSLVCEQPWILGEKVVITAFCGDNLRESVVIGDGGKPPASFCNFGWFKSGIAKHFVEWSQEMKDAAAAALSELSERTITGSQLEQLTKSSCLLLSLVSANNSQVTPLIQYALDWLENIYMNGELNPNTLFNILTCNTTEEIISKLSISSGAGIVQTNLLLHGEQAFMASVVSKNASGIQDVGDSGVQSEDANCIDAPVVMDYPPQCAQILFDPRLRAVFGGYILVTPDAPVVRALVAKLETALRDLNIVRSTLLDLYANAELYQSALHNSDLFKAAFVLQNWTSKLNESNQIKISQESAKRLQLLLQLVGPADDSQSLFLLMKNITAPFVTYSNCFLADRFRIYDSEADMQRIGKCLGAKNDYFSGLTFVNLSSTATEFPPFVTYKIRPAPYLTPATHDATWHRDPPWDKDVRDNPFHEMEYITFGFTYLQDAVERAVIEMKSNQSFTTGIHIQQMPYPCTSTDRFNEIILWFLPLFVVMSWVIPSSLTVKNIVHEKEMRLKEVMRVMGLGDAVHWIAWGLFSFAMSIIPIISIVVMLSAGRLFSQTNPAVLFVFFVLYSWANISKNLLLATFFDRANIASAATALIYWLDFFAYGIGREVLHGGLRKFTCIFTQTAVGWGIEELYKIELRGGFFSSQIWSHDDDSMPLLFILGMFAMQTVVQLALTWYISNVFPGHYGIAQPWYFFVMQSYWCELDGTLKNDDNETLAEQSEHAGDDFEPDPDNATLGVRVRNLRKVFGNGTVAVDSLNLKFYESQITSFLGHNGAGKTTTMSILTGLFRPTAGTAYIYGEDIRKEFSEIRQSLGMCPQHNVLFDQLTVEEQLRFYSSLKGLSRKAADIEIDQVLLDVNLEDKRNELAVSLSGGMKRRLSIAVAFIGGSRTVILDEPTAGVDPHSRRGIWDLLLKYKEGRTIILSTHHMDEADVLGDRIAIIAHGRLRACGSSLFLKTRFGSGCHLVVLQRPPRLLLDSDAEKDKETRLVEFVLSNVPGSKLIEAIRSELFFSLPVALDPVIMAAFFNLFDRKRHKLGVISYGINAMSLEEVVILFISIYLIVHDHLQIFLKVAPYDRAPLKKETGGFFSLTSFLRRIGSERSTLYENFTPSASVATLASSQAGLSTNSEQKAYEFAKHPEVKLLEGGCELIAQRLRALFVKRWHHNRRSVRSICFQIIVPILFIALANLVIYLIGEYQNLEDKPAMLISTSMYSDFPSSLPAVSEDDRSALRIFASVGTETRWKSASRELLPSLTTAPGYGFCCVKMQPFHSEANECSANRTTEWTQFEYFNYSVADDSCSCRMGSNYMQIWQCARKYQPEPRVRKLPTGEFLVDMTDRNISQWLLTSHNELSWIRYGGYSLGDRNEHAVTESEKPFAVSGLFHVSGLLEQMVTNLSVQLSSTPITPAGTRFNDGQTLVHVLGHIVHNVDFEDNLKVWFNSKGWASSSLYLNAINNLILRSLLTDPDSPNTQGIALMNHPMNYSGSRAIGTVGSLADLSRTQMIQMVLMILTFNIVPASLIIFIVQERVTQAKHVQLVSGVPPWLYWVSNYLWEMANFLLSVLMVLVVLLIVQAEVYVRTGTELSALFLLLMFYGLAMCPVVFLFSFVFEAPPVAFVLFGGCSFFLALVTSLTVNLLQYIALNEMVPPDSGLFTAYNVCKIVFMVFPQYLLGQGLAEMSISYSMYKVILDMVDNSQDAKLFDDLPIPTLFSWEKLGGCYCMLAVEAIVGFALLLLIEYRRSLFLCRRDPVKALATKRASKATVAEDQDVLNERQRVLSTPAETFGLVIKDLTKMFHRKILAVDRLTVGIARGECFGLLGVNGAGKTTTFSMLTSMLQPTEGDALFHGKSILRDMQQINQMLGYCPQFDALNGRLTAKEQLTFYARIRGIRQEDVEKVVQWAIENMNLTSYADEPSDTYSGGNKRKLSTALALVGNPTVVLLDEPSAGMDPSTRRFMWNLIIQLRKDNRTVVLTSHSMEECEKLCTSIGIMVGGRLQCIGTVQHLKHTFGEGYTLLFKLQSPTDAEVSRVSQIVESQLIGARLTDRHCSTLQYRLPRGLRLGKTFRAIQQVCKAVELEDYALSQTSLDDVFINFATRHSAGEQRPARQMSLFGSMSVEEGSSMSAMEKTECERDGTVGESVARQTDIEVIMHDADDARVGDDGWQTDEQSTNEMRAGKRRTSSLSRQDAVSDLLQSPHFAARLSESYL</sequence>
<comment type="subcellular location">
    <subcellularLocation>
        <location evidence="1">Membrane</location>
        <topology evidence="1">Multi-pass membrane protein</topology>
    </subcellularLocation>
</comment>
<dbReference type="Pfam" id="PF23321">
    <property type="entry name" value="R1_ABCA1"/>
    <property type="match status" value="1"/>
</dbReference>
<dbReference type="Proteomes" id="UP000887566">
    <property type="component" value="Unplaced"/>
</dbReference>
<feature type="transmembrane region" description="Helical" evidence="11">
    <location>
        <begin position="678"/>
        <end position="703"/>
    </location>
</feature>
<evidence type="ECO:0000313" key="14">
    <source>
        <dbReference type="WBParaSite" id="PSAMB.scaffold278size59591.g4111.t1"/>
    </source>
</evidence>
<dbReference type="SUPFAM" id="SSF52540">
    <property type="entry name" value="P-loop containing nucleoside triphosphate hydrolases"/>
    <property type="match status" value="2"/>
</dbReference>
<dbReference type="Pfam" id="PF12698">
    <property type="entry name" value="ABC2_membrane_3"/>
    <property type="match status" value="2"/>
</dbReference>
<dbReference type="InterPro" id="IPR013525">
    <property type="entry name" value="ABC2_TM"/>
</dbReference>
<dbReference type="InterPro" id="IPR017871">
    <property type="entry name" value="ABC_transporter-like_CS"/>
</dbReference>
<feature type="transmembrane region" description="Helical" evidence="11">
    <location>
        <begin position="26"/>
        <end position="45"/>
    </location>
</feature>
<accession>A0A914VXU0</accession>
<dbReference type="InterPro" id="IPR056264">
    <property type="entry name" value="R2_ABCA1-4-like"/>
</dbReference>
<feature type="transmembrane region" description="Helical" evidence="11">
    <location>
        <begin position="759"/>
        <end position="779"/>
    </location>
</feature>
<dbReference type="FunFam" id="3.40.50.300:FF:000298">
    <property type="entry name" value="ATP-binding cassette sub-family A member 12"/>
    <property type="match status" value="1"/>
</dbReference>
<feature type="transmembrane region" description="Helical" evidence="11">
    <location>
        <begin position="1760"/>
        <end position="1779"/>
    </location>
</feature>
<evidence type="ECO:0000256" key="6">
    <source>
        <dbReference type="ARBA" id="ARBA00022741"/>
    </source>
</evidence>
<dbReference type="GO" id="GO:0005319">
    <property type="term" value="F:lipid transporter activity"/>
    <property type="evidence" value="ECO:0007669"/>
    <property type="project" value="TreeGrafter"/>
</dbReference>
<evidence type="ECO:0000256" key="7">
    <source>
        <dbReference type="ARBA" id="ARBA00022840"/>
    </source>
</evidence>
<feature type="transmembrane region" description="Helical" evidence="11">
    <location>
        <begin position="1786"/>
        <end position="1810"/>
    </location>
</feature>
<feature type="domain" description="ABC transporter" evidence="12">
    <location>
        <begin position="939"/>
        <end position="1169"/>
    </location>
</feature>
<dbReference type="InterPro" id="IPR003593">
    <property type="entry name" value="AAA+_ATPase"/>
</dbReference>
<feature type="transmembrane region" description="Helical" evidence="11">
    <location>
        <begin position="858"/>
        <end position="879"/>
    </location>
</feature>
<evidence type="ECO:0000256" key="5">
    <source>
        <dbReference type="ARBA" id="ARBA00022737"/>
    </source>
</evidence>
<dbReference type="WBParaSite" id="PSAMB.scaffold278size59591.g4111.t1">
    <property type="protein sequence ID" value="PSAMB.scaffold278size59591.g4111.t1"/>
    <property type="gene ID" value="PSAMB.scaffold278size59591.g4111"/>
</dbReference>
<dbReference type="PROSITE" id="PS00211">
    <property type="entry name" value="ABC_TRANSPORTER_1"/>
    <property type="match status" value="1"/>
</dbReference>
<dbReference type="GO" id="GO:0140359">
    <property type="term" value="F:ABC-type transporter activity"/>
    <property type="evidence" value="ECO:0007669"/>
    <property type="project" value="InterPro"/>
</dbReference>
<feature type="domain" description="ABC transporter" evidence="12">
    <location>
        <begin position="1987"/>
        <end position="2218"/>
    </location>
</feature>
<feature type="region of interest" description="Disordered" evidence="10">
    <location>
        <begin position="2358"/>
        <end position="2389"/>
    </location>
</feature>
<dbReference type="SMART" id="SM00382">
    <property type="entry name" value="AAA"/>
    <property type="match status" value="2"/>
</dbReference>
<keyword evidence="4 11" id="KW-0812">Transmembrane</keyword>
<feature type="transmembrane region" description="Helical" evidence="11">
    <location>
        <begin position="786"/>
        <end position="806"/>
    </location>
</feature>
<evidence type="ECO:0000256" key="1">
    <source>
        <dbReference type="ARBA" id="ARBA00004141"/>
    </source>
</evidence>
<dbReference type="InterPro" id="IPR026082">
    <property type="entry name" value="ABCA"/>
</dbReference>
<dbReference type="CDD" id="cd03263">
    <property type="entry name" value="ABC_subfamily_A"/>
    <property type="match status" value="2"/>
</dbReference>
<feature type="transmembrane region" description="Helical" evidence="11">
    <location>
        <begin position="1242"/>
        <end position="1263"/>
    </location>
</feature>
<feature type="transmembrane region" description="Helical" evidence="11">
    <location>
        <begin position="1915"/>
        <end position="1937"/>
    </location>
</feature>
<dbReference type="Pfam" id="PF00005">
    <property type="entry name" value="ABC_tran"/>
    <property type="match status" value="2"/>
</dbReference>
<reference evidence="14" key="1">
    <citation type="submission" date="2022-11" db="UniProtKB">
        <authorList>
            <consortium name="WormBaseParasite"/>
        </authorList>
    </citation>
    <scope>IDENTIFICATION</scope>
</reference>